<evidence type="ECO:0000256" key="4">
    <source>
        <dbReference type="ARBA" id="ARBA00022840"/>
    </source>
</evidence>
<dbReference type="AlphaFoldDB" id="A0A0K1Q9R4"/>
<dbReference type="InterPro" id="IPR011009">
    <property type="entry name" value="Kinase-like_dom_sf"/>
</dbReference>
<dbReference type="Gene3D" id="3.30.200.20">
    <property type="entry name" value="Phosphorylase Kinase, domain 1"/>
    <property type="match status" value="1"/>
</dbReference>
<evidence type="ECO:0000313" key="7">
    <source>
        <dbReference type="EMBL" id="AKV02473.1"/>
    </source>
</evidence>
<dbReference type="SUPFAM" id="SSF56112">
    <property type="entry name" value="Protein kinase-like (PK-like)"/>
    <property type="match status" value="1"/>
</dbReference>
<feature type="region of interest" description="Disordered" evidence="5">
    <location>
        <begin position="93"/>
        <end position="125"/>
    </location>
</feature>
<dbReference type="GO" id="GO:0005524">
    <property type="term" value="F:ATP binding"/>
    <property type="evidence" value="ECO:0007669"/>
    <property type="project" value="UniProtKB-KW"/>
</dbReference>
<dbReference type="RefSeq" id="WP_146653393.1">
    <property type="nucleotide sequence ID" value="NZ_CP012333.1"/>
</dbReference>
<keyword evidence="8" id="KW-1185">Reference proteome</keyword>
<evidence type="ECO:0000259" key="6">
    <source>
        <dbReference type="PROSITE" id="PS50011"/>
    </source>
</evidence>
<dbReference type="PROSITE" id="PS50011">
    <property type="entry name" value="PROTEIN_KINASE_DOM"/>
    <property type="match status" value="1"/>
</dbReference>
<evidence type="ECO:0000256" key="2">
    <source>
        <dbReference type="ARBA" id="ARBA00022741"/>
    </source>
</evidence>
<dbReference type="PANTHER" id="PTHR43289:SF6">
    <property type="entry name" value="SERINE_THREONINE-PROTEIN KINASE NEKL-3"/>
    <property type="match status" value="1"/>
</dbReference>
<evidence type="ECO:0000256" key="5">
    <source>
        <dbReference type="SAM" id="MobiDB-lite"/>
    </source>
</evidence>
<feature type="domain" description="Protein kinase" evidence="6">
    <location>
        <begin position="189"/>
        <end position="460"/>
    </location>
</feature>
<dbReference type="InterPro" id="IPR008271">
    <property type="entry name" value="Ser/Thr_kinase_AS"/>
</dbReference>
<dbReference type="CDD" id="cd14014">
    <property type="entry name" value="STKc_PknB_like"/>
    <property type="match status" value="1"/>
</dbReference>
<dbReference type="Proteomes" id="UP000064967">
    <property type="component" value="Chromosome"/>
</dbReference>
<dbReference type="PANTHER" id="PTHR43289">
    <property type="entry name" value="MITOGEN-ACTIVATED PROTEIN KINASE KINASE KINASE 20-RELATED"/>
    <property type="match status" value="1"/>
</dbReference>
<keyword evidence="2" id="KW-0547">Nucleotide-binding</keyword>
<dbReference type="EMBL" id="CP012333">
    <property type="protein sequence ID" value="AKV02473.1"/>
    <property type="molecule type" value="Genomic_DNA"/>
</dbReference>
<organism evidence="7 8">
    <name type="scientific">Labilithrix luteola</name>
    <dbReference type="NCBI Taxonomy" id="1391654"/>
    <lineage>
        <taxon>Bacteria</taxon>
        <taxon>Pseudomonadati</taxon>
        <taxon>Myxococcota</taxon>
        <taxon>Polyangia</taxon>
        <taxon>Polyangiales</taxon>
        <taxon>Labilitrichaceae</taxon>
        <taxon>Labilithrix</taxon>
    </lineage>
</organism>
<name>A0A0K1Q9R4_9BACT</name>
<evidence type="ECO:0000256" key="3">
    <source>
        <dbReference type="ARBA" id="ARBA00022777"/>
    </source>
</evidence>
<accession>A0A0K1Q9R4</accession>
<dbReference type="Gene3D" id="1.10.510.10">
    <property type="entry name" value="Transferase(Phosphotransferase) domain 1"/>
    <property type="match status" value="1"/>
</dbReference>
<keyword evidence="3 7" id="KW-0418">Kinase</keyword>
<dbReference type="OrthoDB" id="9779541at2"/>
<evidence type="ECO:0000256" key="1">
    <source>
        <dbReference type="ARBA" id="ARBA00022679"/>
    </source>
</evidence>
<feature type="compositionally biased region" description="Acidic residues" evidence="5">
    <location>
        <begin position="104"/>
        <end position="124"/>
    </location>
</feature>
<keyword evidence="7" id="KW-0723">Serine/threonine-protein kinase</keyword>
<dbReference type="InterPro" id="IPR000719">
    <property type="entry name" value="Prot_kinase_dom"/>
</dbReference>
<proteinExistence type="predicted"/>
<keyword evidence="4" id="KW-0067">ATP-binding</keyword>
<dbReference type="GO" id="GO:0004674">
    <property type="term" value="F:protein serine/threonine kinase activity"/>
    <property type="evidence" value="ECO:0007669"/>
    <property type="project" value="UniProtKB-KW"/>
</dbReference>
<sequence>MSLPRLTLATQESSEIARVLRGVLRLRTVIVPLKSPPPKDGQYLLDIEVPGFGLVTVLAEPSGGQRPDGTSLTLRPVTRAQMAELFALVERLDEPAPSVPSEPPEPDPEPEESWDNDADGDTFVEDAPSRMVGVPLGPPPMIADTVPPSVAFSRSSHVRSTAPPSSLKPFQMPSPMRDTHVGRLLAGKYRIDAPIGRGAAAVVYRATHTELRRDVAIKILHAANQGEAQFVRRFKAEALTASKLEHVNVTRVIDFGQEAGELYLVMEFINGRPLEAILSSEGPLPAKRVVDIGIQACRALAFAHDKGVIHRDIKPENIMILPDHDDDGEPCDLVKVCDFGLAKLRDPDAETADITASGMLCGSPAYMSPEQARGDTLDFRTDLYSLGVTLFEALTGSLPHDGHTLNELLLKKCMEAPPVPSSLVPTIDPLLDDVLLRAMATDPGSRHASAQELRTELRTIRGQLVDEDAQGDHRTIIGG</sequence>
<dbReference type="PROSITE" id="PS00108">
    <property type="entry name" value="PROTEIN_KINASE_ST"/>
    <property type="match status" value="1"/>
</dbReference>
<dbReference type="KEGG" id="llu:AKJ09_09136"/>
<dbReference type="STRING" id="1391654.AKJ09_09136"/>
<protein>
    <submittedName>
        <fullName evidence="7">Serine/threonine protein kinase PrkC, regulator of stationary phase</fullName>
    </submittedName>
</protein>
<reference evidence="7 8" key="1">
    <citation type="submission" date="2015-08" db="EMBL/GenBank/DDBJ databases">
        <authorList>
            <person name="Babu N.S."/>
            <person name="Beckwith C.J."/>
            <person name="Beseler K.G."/>
            <person name="Brison A."/>
            <person name="Carone J.V."/>
            <person name="Caskin T.P."/>
            <person name="Diamond M."/>
            <person name="Durham M.E."/>
            <person name="Foxe J.M."/>
            <person name="Go M."/>
            <person name="Henderson B.A."/>
            <person name="Jones I.B."/>
            <person name="McGettigan J.A."/>
            <person name="Micheletti S.J."/>
            <person name="Nasrallah M.E."/>
            <person name="Ortiz D."/>
            <person name="Piller C.R."/>
            <person name="Privatt S.R."/>
            <person name="Schneider S.L."/>
            <person name="Sharp S."/>
            <person name="Smith T.C."/>
            <person name="Stanton J.D."/>
            <person name="Ullery H.E."/>
            <person name="Wilson R.J."/>
            <person name="Serrano M.G."/>
            <person name="Buck G."/>
            <person name="Lee V."/>
            <person name="Wang Y."/>
            <person name="Carvalho R."/>
            <person name="Voegtly L."/>
            <person name="Shi R."/>
            <person name="Duckworth R."/>
            <person name="Johnson A."/>
            <person name="Loviza R."/>
            <person name="Walstead R."/>
            <person name="Shah Z."/>
            <person name="Kiflezghi M."/>
            <person name="Wade K."/>
            <person name="Ball S.L."/>
            <person name="Bradley K.W."/>
            <person name="Asai D.J."/>
            <person name="Bowman C.A."/>
            <person name="Russell D.A."/>
            <person name="Pope W.H."/>
            <person name="Jacobs-Sera D."/>
            <person name="Hendrix R.W."/>
            <person name="Hatfull G.F."/>
        </authorList>
    </citation>
    <scope>NUCLEOTIDE SEQUENCE [LARGE SCALE GENOMIC DNA]</scope>
    <source>
        <strain evidence="7 8">DSM 27648</strain>
    </source>
</reference>
<evidence type="ECO:0000313" key="8">
    <source>
        <dbReference type="Proteomes" id="UP000064967"/>
    </source>
</evidence>
<gene>
    <name evidence="7" type="ORF">AKJ09_09136</name>
</gene>
<dbReference type="Pfam" id="PF00069">
    <property type="entry name" value="Pkinase"/>
    <property type="match status" value="1"/>
</dbReference>
<keyword evidence="1" id="KW-0808">Transferase</keyword>
<dbReference type="SMART" id="SM00220">
    <property type="entry name" value="S_TKc"/>
    <property type="match status" value="1"/>
</dbReference>